<dbReference type="EMBL" id="GGMS01015880">
    <property type="protein sequence ID" value="MBY85083.1"/>
    <property type="molecule type" value="Transcribed_RNA"/>
</dbReference>
<sequence>MTAAAAVAATSAGGRTTNRAEERNDGVFSRARTHDERLSVHDVPSGDRRDPSVRLNPCFRGHRGRRLTAGHGFQQRRLRRPTRTKTLLRRRRRSARKPFAGERRTVTTISVHEMKFLKRHQHTPQDLYRTINTHRPIDQLLLSVLLSLYGTRLDCASIVQGGGVAAIFINTISRMQ</sequence>
<protein>
    <submittedName>
        <fullName evidence="2">Uncharacterized protein</fullName>
    </submittedName>
</protein>
<feature type="compositionally biased region" description="Basic and acidic residues" evidence="1">
    <location>
        <begin position="32"/>
        <end position="52"/>
    </location>
</feature>
<organism evidence="2">
    <name type="scientific">Sipha flava</name>
    <name type="common">yellow sugarcane aphid</name>
    <dbReference type="NCBI Taxonomy" id="143950"/>
    <lineage>
        <taxon>Eukaryota</taxon>
        <taxon>Metazoa</taxon>
        <taxon>Ecdysozoa</taxon>
        <taxon>Arthropoda</taxon>
        <taxon>Hexapoda</taxon>
        <taxon>Insecta</taxon>
        <taxon>Pterygota</taxon>
        <taxon>Neoptera</taxon>
        <taxon>Paraneoptera</taxon>
        <taxon>Hemiptera</taxon>
        <taxon>Sternorrhyncha</taxon>
        <taxon>Aphidomorpha</taxon>
        <taxon>Aphidoidea</taxon>
        <taxon>Aphididae</taxon>
        <taxon>Sipha</taxon>
    </lineage>
</organism>
<feature type="compositionally biased region" description="Low complexity" evidence="1">
    <location>
        <begin position="1"/>
        <end position="17"/>
    </location>
</feature>
<dbReference type="AlphaFoldDB" id="A0A2S2R582"/>
<feature type="region of interest" description="Disordered" evidence="1">
    <location>
        <begin position="1"/>
        <end position="55"/>
    </location>
</feature>
<gene>
    <name evidence="2" type="ORF">g.98721</name>
</gene>
<evidence type="ECO:0000313" key="2">
    <source>
        <dbReference type="EMBL" id="MBY85083.1"/>
    </source>
</evidence>
<evidence type="ECO:0000256" key="1">
    <source>
        <dbReference type="SAM" id="MobiDB-lite"/>
    </source>
</evidence>
<proteinExistence type="predicted"/>
<name>A0A2S2R582_9HEMI</name>
<reference evidence="2" key="1">
    <citation type="submission" date="2018-04" db="EMBL/GenBank/DDBJ databases">
        <title>Transcriptome assembly of Sipha flava.</title>
        <authorList>
            <person name="Scully E.D."/>
            <person name="Geib S.M."/>
            <person name="Palmer N.A."/>
            <person name="Koch K."/>
            <person name="Bradshaw J."/>
            <person name="Heng-Moss T."/>
            <person name="Sarath G."/>
        </authorList>
    </citation>
    <scope>NUCLEOTIDE SEQUENCE</scope>
</reference>
<accession>A0A2S2R582</accession>